<dbReference type="InterPro" id="IPR055122">
    <property type="entry name" value="Med14_N"/>
</dbReference>
<protein>
    <recommendedName>
        <fullName evidence="3 9">Mediator of RNA polymerase II transcription subunit 14</fullName>
    </recommendedName>
    <alternativeName>
        <fullName evidence="8 9">Mediator complex subunit 14</fullName>
    </alternativeName>
</protein>
<comment type="caution">
    <text evidence="12">The sequence shown here is derived from an EMBL/GenBank/DDBJ whole genome shotgun (WGS) entry which is preliminary data.</text>
</comment>
<evidence type="ECO:0000313" key="13">
    <source>
        <dbReference type="Proteomes" id="UP000224854"/>
    </source>
</evidence>
<evidence type="ECO:0000256" key="7">
    <source>
        <dbReference type="ARBA" id="ARBA00023242"/>
    </source>
</evidence>
<evidence type="ECO:0000256" key="5">
    <source>
        <dbReference type="ARBA" id="ARBA00023159"/>
    </source>
</evidence>
<evidence type="ECO:0000259" key="11">
    <source>
        <dbReference type="Pfam" id="PF08638"/>
    </source>
</evidence>
<dbReference type="GO" id="GO:0003712">
    <property type="term" value="F:transcription coregulator activity"/>
    <property type="evidence" value="ECO:0007669"/>
    <property type="project" value="UniProtKB-UniRule"/>
</dbReference>
<dbReference type="AlphaFoldDB" id="A0A2C5XCR6"/>
<dbReference type="PANTHER" id="PTHR12809:SF2">
    <property type="entry name" value="MEDIATOR OF RNA POLYMERASE II TRANSCRIPTION SUBUNIT 14"/>
    <property type="match status" value="1"/>
</dbReference>
<sequence length="1078" mass="119448">MEPGGHQGTRTNHDRNGVNGSSAAAHAQQPRDAEDARPPPPDAKACLRMNDLPDDIVHITHGFVPLSLLLGRLAQVSHNSLQDKIAELAKMALPTTAVNGAPASPSADDVSTDNLRKKSSLASFAQDMHAKWLKALVITEWSRQSHHVSKLIDLKFHIDQQRMVYDAALDHMANIKRDLTYARMPSPDLKTALQVLSTGSAPWMPDANYIEPPPLTPEDQLKWIDDLNTLLALRLNLDDFDRLPHAFRHYHISSGRVTFKVEGEFELDLTIADEDFDKQFWFIDFRYDFCPAASSLPPSLMAYLEAHVNQILAHGGLAGCHHFLHEFVLTCKINELKRQALQLSRNLWSGTLVVEPLNRALAMQYWSARSAVTGTKNWILVAVSSGRQRDHGHGDTATWSSLVVKWYRDNQEVKNVCITLDAKVVSADSLLKQVVGRHIEFILNGIRDKLMEAPRRLSKASSVRVKTSLSDPAASYLVLQDGFKERVVLLLEPMTGACSLMPCSRLVTPFENQLNSSKLRAEDGVACLENVRCAMVEEELMRRGGLMGWFPRKPALSLDDIRWATKLHDWTRAVWFRNVGWDPDWFLVALLSLAGDEWWLLQVSEPTGPARNRDALGRASPVEFKAKLALGPGHADRWGQFWTHAGVLVTSIMVQSLDVAELQRNGIQCCIQNSGTQDDAPRGRQTRLVSSCVSLSAMFPSMVVGKHHKTASGPGMDSKDNIKSLSLMEAYTGARLVHRQAWADDSMVVTYKHLQIPPRPERGVGIFHEQVMVVDAVIKIDKSQLLKGLGATRCGDMAYIASQGTFIIRLRRALGQPMLKRIKSCIRVIDRLVTYIRALDRAKACIDGEVANIGRVMFRYGGAPKGQGESDSKQEQGQTRRPWRVLLDLSKDDIDVAVDNDSPHVAVEDFLRILVNKEEGIGALMVWLPASVAILQTIQTVSAAWRRSNGEERVRLRLTMKTVAWLSICYVIGAGTKQRRISFDVNLRADAAGPWWYIARSDAGANGEHPDDVGKALQAVWDGSGREWSGFGSSARGSPLCGVTPMLMAVDDAIGRVVGRVNTSGASAPADQHVVVLE</sequence>
<gene>
    <name evidence="12" type="ORF">CDD82_1282</name>
</gene>
<dbReference type="GO" id="GO:0070847">
    <property type="term" value="C:core mediator complex"/>
    <property type="evidence" value="ECO:0007669"/>
    <property type="project" value="TreeGrafter"/>
</dbReference>
<dbReference type="Proteomes" id="UP000224854">
    <property type="component" value="Unassembled WGS sequence"/>
</dbReference>
<keyword evidence="6 9" id="KW-0804">Transcription</keyword>
<organism evidence="12 13">
    <name type="scientific">Ophiocordyceps australis</name>
    <dbReference type="NCBI Taxonomy" id="1399860"/>
    <lineage>
        <taxon>Eukaryota</taxon>
        <taxon>Fungi</taxon>
        <taxon>Dikarya</taxon>
        <taxon>Ascomycota</taxon>
        <taxon>Pezizomycotina</taxon>
        <taxon>Sordariomycetes</taxon>
        <taxon>Hypocreomycetidae</taxon>
        <taxon>Hypocreales</taxon>
        <taxon>Ophiocordycipitaceae</taxon>
        <taxon>Ophiocordyceps</taxon>
    </lineage>
</organism>
<keyword evidence="4 9" id="KW-0805">Transcription regulation</keyword>
<dbReference type="Pfam" id="PF08638">
    <property type="entry name" value="Med14"/>
    <property type="match status" value="1"/>
</dbReference>
<comment type="subunit">
    <text evidence="9">Component of the Mediator complex.</text>
</comment>
<evidence type="ECO:0000256" key="6">
    <source>
        <dbReference type="ARBA" id="ARBA00023163"/>
    </source>
</evidence>
<keyword evidence="5 9" id="KW-0010">Activator</keyword>
<comment type="similarity">
    <text evidence="2 9">Belongs to the Mediator complex subunit 14 family.</text>
</comment>
<proteinExistence type="inferred from homology"/>
<keyword evidence="7 9" id="KW-0539">Nucleus</keyword>
<evidence type="ECO:0000256" key="8">
    <source>
        <dbReference type="ARBA" id="ARBA00032007"/>
    </source>
</evidence>
<evidence type="ECO:0000256" key="10">
    <source>
        <dbReference type="SAM" id="MobiDB-lite"/>
    </source>
</evidence>
<dbReference type="OrthoDB" id="205099at2759"/>
<evidence type="ECO:0000256" key="9">
    <source>
        <dbReference type="RuleBase" id="RU365082"/>
    </source>
</evidence>
<evidence type="ECO:0000256" key="3">
    <source>
        <dbReference type="ARBA" id="ARBA00019619"/>
    </source>
</evidence>
<evidence type="ECO:0000256" key="2">
    <source>
        <dbReference type="ARBA" id="ARBA00007813"/>
    </source>
</evidence>
<dbReference type="InterPro" id="IPR013947">
    <property type="entry name" value="Mediator_Med14"/>
</dbReference>
<dbReference type="GO" id="GO:0016592">
    <property type="term" value="C:mediator complex"/>
    <property type="evidence" value="ECO:0007669"/>
    <property type="project" value="UniProtKB-UniRule"/>
</dbReference>
<keyword evidence="13" id="KW-1185">Reference proteome</keyword>
<feature type="region of interest" description="Disordered" evidence="10">
    <location>
        <begin position="1"/>
        <end position="45"/>
    </location>
</feature>
<evidence type="ECO:0000256" key="4">
    <source>
        <dbReference type="ARBA" id="ARBA00023015"/>
    </source>
</evidence>
<evidence type="ECO:0000256" key="1">
    <source>
        <dbReference type="ARBA" id="ARBA00004123"/>
    </source>
</evidence>
<dbReference type="EMBL" id="NJEU01001379">
    <property type="protein sequence ID" value="PHH67599.1"/>
    <property type="molecule type" value="Genomic_DNA"/>
</dbReference>
<name>A0A2C5XCR6_9HYPO</name>
<reference evidence="12 13" key="1">
    <citation type="submission" date="2017-06" db="EMBL/GenBank/DDBJ databases">
        <title>Ant-infecting Ophiocordyceps genomes reveal a high diversity of potential behavioral manipulation genes and a possible major role for enterotoxins.</title>
        <authorList>
            <person name="De Bekker C."/>
            <person name="Evans H.C."/>
            <person name="Brachmann A."/>
            <person name="Hughes D.P."/>
        </authorList>
    </citation>
    <scope>NUCLEOTIDE SEQUENCE [LARGE SCALE GENOMIC DNA]</scope>
    <source>
        <strain evidence="12 13">1348a</strain>
    </source>
</reference>
<dbReference type="GO" id="GO:0006357">
    <property type="term" value="P:regulation of transcription by RNA polymerase II"/>
    <property type="evidence" value="ECO:0007669"/>
    <property type="project" value="InterPro"/>
</dbReference>
<comment type="subcellular location">
    <subcellularLocation>
        <location evidence="1 9">Nucleus</location>
    </subcellularLocation>
</comment>
<dbReference type="Pfam" id="PF26204">
    <property type="entry name" value="Med14_fung"/>
    <property type="match status" value="1"/>
</dbReference>
<dbReference type="PANTHER" id="PTHR12809">
    <property type="entry name" value="MEDIATOR COMPLEX SUBUNIT"/>
    <property type="match status" value="1"/>
</dbReference>
<comment type="function">
    <text evidence="9">Component of the Mediator complex, a coactivator involved in the regulated transcription of nearly all RNA polymerase II-dependent genes. Mediator functions as a bridge to convey information from gene-specific regulatory proteins to the basal RNA polymerase II transcription machinery. Mediator is recruited to promoters by direct interactions with regulatory proteins and serves as a scaffold for the assembly of a functional preinitiation complex with RNA polymerase II and the general transcription factors.</text>
</comment>
<evidence type="ECO:0000313" key="12">
    <source>
        <dbReference type="EMBL" id="PHH67599.1"/>
    </source>
</evidence>
<feature type="domain" description="Mediator complex subunit MED14 N-terminal" evidence="11">
    <location>
        <begin position="63"/>
        <end position="273"/>
    </location>
</feature>
<accession>A0A2C5XCR6</accession>